<proteinExistence type="predicted"/>
<dbReference type="Proteomes" id="UP000595276">
    <property type="component" value="Chromosome"/>
</dbReference>
<accession>A0A7T4K5X5</accession>
<dbReference type="GeneID" id="79021917"/>
<evidence type="ECO:0000313" key="2">
    <source>
        <dbReference type="Proteomes" id="UP000595276"/>
    </source>
</evidence>
<name>A0A7T4K5X5_9FIRM</name>
<dbReference type="AlphaFoldDB" id="A0A7T4K5X5"/>
<organism evidence="1 2">
    <name type="scientific">Anaerococcus vaginalis</name>
    <dbReference type="NCBI Taxonomy" id="33037"/>
    <lineage>
        <taxon>Bacteria</taxon>
        <taxon>Bacillati</taxon>
        <taxon>Bacillota</taxon>
        <taxon>Tissierellia</taxon>
        <taxon>Tissierellales</taxon>
        <taxon>Peptoniphilaceae</taxon>
        <taxon>Anaerococcus</taxon>
    </lineage>
</organism>
<evidence type="ECO:0000313" key="1">
    <source>
        <dbReference type="EMBL" id="QQB62681.1"/>
    </source>
</evidence>
<gene>
    <name evidence="1" type="ORF">I6H45_04180</name>
</gene>
<dbReference type="KEGG" id="avg:I6H45_04180"/>
<dbReference type="RefSeq" id="WP_004838672.1">
    <property type="nucleotide sequence ID" value="NZ_CP066014.1"/>
</dbReference>
<sequence length="56" mass="6707">MTDGEEKMYVSDKFNQVTKLFLNMQYQIFKGKKYILKNRDGLICSRYDEADFAEEI</sequence>
<reference evidence="1 2" key="1">
    <citation type="submission" date="2020-12" db="EMBL/GenBank/DDBJ databases">
        <title>FDA dAtabase for Regulatory Grade micrObial Sequences (FDA-ARGOS): Supporting development and validation of Infectious Disease Dx tests.</title>
        <authorList>
            <person name="Sproer C."/>
            <person name="Gronow S."/>
            <person name="Severitt S."/>
            <person name="Schroder I."/>
            <person name="Tallon L."/>
            <person name="Sadzewicz L."/>
            <person name="Zhao X."/>
            <person name="Boylan J."/>
            <person name="Ott S."/>
            <person name="Bowen H."/>
            <person name="Vavikolanu K."/>
            <person name="Mehta A."/>
            <person name="Aluvathingal J."/>
            <person name="Nadendla S."/>
            <person name="Lowell S."/>
            <person name="Myers T."/>
            <person name="Yan Y."/>
            <person name="Sichtig H."/>
        </authorList>
    </citation>
    <scope>NUCLEOTIDE SEQUENCE [LARGE SCALE GENOMIC DNA]</scope>
    <source>
        <strain evidence="1 2">FDAARGOS_988</strain>
    </source>
</reference>
<protein>
    <submittedName>
        <fullName evidence="1">Uncharacterized protein</fullName>
    </submittedName>
</protein>
<dbReference type="EMBL" id="CP066014">
    <property type="protein sequence ID" value="QQB62681.1"/>
    <property type="molecule type" value="Genomic_DNA"/>
</dbReference>